<feature type="domain" description="Beta-mannosidase-like galactose-binding" evidence="8">
    <location>
        <begin position="64"/>
        <end position="177"/>
    </location>
</feature>
<dbReference type="PANTHER" id="PTHR43536">
    <property type="entry name" value="MANNOSYLGLYCOPROTEIN ENDO-BETA-MANNOSIDASE"/>
    <property type="match status" value="1"/>
</dbReference>
<dbReference type="InterPro" id="IPR041447">
    <property type="entry name" value="Mannosidase_ig"/>
</dbReference>
<dbReference type="Pfam" id="PF00703">
    <property type="entry name" value="Glyco_hydro_2"/>
    <property type="match status" value="1"/>
</dbReference>
<evidence type="ECO:0000256" key="3">
    <source>
        <dbReference type="ARBA" id="ARBA00023295"/>
    </source>
</evidence>
<accession>A0A6I6K595</accession>
<evidence type="ECO:0000313" key="10">
    <source>
        <dbReference type="Proteomes" id="UP000428260"/>
    </source>
</evidence>
<dbReference type="InterPro" id="IPR017853">
    <property type="entry name" value="GH"/>
</dbReference>
<comment type="similarity">
    <text evidence="1">Belongs to the glycosyl hydrolase 2 family.</text>
</comment>
<organism evidence="9 10">
    <name type="scientific">Maribellus comscasis</name>
    <dbReference type="NCBI Taxonomy" id="2681766"/>
    <lineage>
        <taxon>Bacteria</taxon>
        <taxon>Pseudomonadati</taxon>
        <taxon>Bacteroidota</taxon>
        <taxon>Bacteroidia</taxon>
        <taxon>Marinilabiliales</taxon>
        <taxon>Prolixibacteraceae</taxon>
        <taxon>Maribellus</taxon>
    </lineage>
</organism>
<dbReference type="AlphaFoldDB" id="A0A6I6K595"/>
<evidence type="ECO:0000259" key="8">
    <source>
        <dbReference type="Pfam" id="PF22666"/>
    </source>
</evidence>
<dbReference type="Gene3D" id="2.60.40.10">
    <property type="entry name" value="Immunoglobulins"/>
    <property type="match status" value="3"/>
</dbReference>
<dbReference type="Gene3D" id="2.60.120.260">
    <property type="entry name" value="Galactose-binding domain-like"/>
    <property type="match status" value="1"/>
</dbReference>
<dbReference type="Pfam" id="PF22666">
    <property type="entry name" value="Glyco_hydro_2_N2"/>
    <property type="match status" value="1"/>
</dbReference>
<dbReference type="GO" id="GO:0005975">
    <property type="term" value="P:carbohydrate metabolic process"/>
    <property type="evidence" value="ECO:0007669"/>
    <property type="project" value="InterPro"/>
</dbReference>
<dbReference type="InterPro" id="IPR043534">
    <property type="entry name" value="EBDG/EBM"/>
</dbReference>
<dbReference type="PROSITE" id="PS51257">
    <property type="entry name" value="PROKAR_LIPOPROTEIN"/>
    <property type="match status" value="1"/>
</dbReference>
<dbReference type="EMBL" id="CP046401">
    <property type="protein sequence ID" value="QGY46803.1"/>
    <property type="molecule type" value="Genomic_DNA"/>
</dbReference>
<evidence type="ECO:0000259" key="4">
    <source>
        <dbReference type="Pfam" id="PF00703"/>
    </source>
</evidence>
<feature type="domain" description="Glycoside hydrolase family 2 catalytic" evidence="5">
    <location>
        <begin position="340"/>
        <end position="494"/>
    </location>
</feature>
<dbReference type="InterPro" id="IPR006103">
    <property type="entry name" value="Glyco_hydro_2_cat"/>
</dbReference>
<evidence type="ECO:0000259" key="6">
    <source>
        <dbReference type="Pfam" id="PF17786"/>
    </source>
</evidence>
<dbReference type="SUPFAM" id="SSF49785">
    <property type="entry name" value="Galactose-binding domain-like"/>
    <property type="match status" value="1"/>
</dbReference>
<feature type="domain" description="Glycoside hydrolase family 2 immunoglobulin-like beta-sandwich" evidence="4">
    <location>
        <begin position="215"/>
        <end position="329"/>
    </location>
</feature>
<dbReference type="InterPro" id="IPR041351">
    <property type="entry name" value="Ig_GlcNase"/>
</dbReference>
<evidence type="ECO:0000256" key="1">
    <source>
        <dbReference type="ARBA" id="ARBA00007401"/>
    </source>
</evidence>
<dbReference type="Proteomes" id="UP000428260">
    <property type="component" value="Chromosome"/>
</dbReference>
<dbReference type="Pfam" id="PF17786">
    <property type="entry name" value="Mannosidase_ig"/>
    <property type="match status" value="1"/>
</dbReference>
<dbReference type="InterPro" id="IPR036156">
    <property type="entry name" value="Beta-gal/glucu_dom_sf"/>
</dbReference>
<name>A0A6I6K595_9BACT</name>
<dbReference type="Gene3D" id="3.20.20.80">
    <property type="entry name" value="Glycosidases"/>
    <property type="match status" value="1"/>
</dbReference>
<sequence length="899" mass="104227">MKILNRFSKYLGFISVVSILFTSCDDVKKEETYRIENMNSGWTMQSDEMLGGVEDEIISESGFDDSSWHKANVPGTVLGSMASNGVIEDPYFGINMQKVDPEQFKVPWWFRTSFQIESEDIGKIISLRFNGINYRADLWINGKKVVGKDKFAGTYRMFSFDISDFVQKGENTMALKMWQHADGEYSIGFVDWNPLPRDRNLGIFREVFLEVNEGVKIRSPFVYSKVNKETLKDADLYVQTELVNSSEKSITGTLRVNYELGVVEKEITLEPGKNVNVKFEPQEFSQLAVKDVNLWWPNGMGAPNLYPLTVEFISDNKIIDKVEKKYGIREINSYLNKDKNRAFEVNGRFVLIKGGGWTDDVLLQDTPKSVEAQLRYVRHMNMNSIRCEGFWGKDETLYNLCDEYGILVMIGWNCHWEWEEYLLKPTHEKYGGATNDEDINLMEASWKDQMLWLRNHPSIYVWMLGSDKLPAPKLERKYIELFKEYDPSRTYVTSAGGAGTEDNKIVAEVPLVSDISGPTGMKMLGPYAYTPPVYWFTDSMLGGGYGFNTETCPGPSIPPLASLKKMLPEESLWPIDKKYWEYHTGRNQFKTLDRFRKAMDERYGKSNSVEEFAFKCQLSNYELMRPMFEAFVAHKPKSTGLVQWMLNSAWPELYWQLYDTYLQPNGSFYGVRKACNPIHAIYRYGFDDIYIANEDLNDANNLTVKIKVFDIESKEIFSDEWKGSVKTNISKFIYKLPEIENRTPVYFLDLRVFDENNIEVDNSIYWLSFKKDELDYEAAKKLEWPFFTPPKAYADYTSLNQLPNVELDYEYTFLKDNQFGMVNLKVKNPSDAIAFFVFFDVTDPETNKPVLPVYWDDNYITLLPGEEREYQAKYFLSDASDNKPELKVKAWNVDAIVLK</sequence>
<dbReference type="KEGG" id="mcos:GM418_25040"/>
<dbReference type="InterPro" id="IPR054593">
    <property type="entry name" value="Beta-mannosidase-like_N2"/>
</dbReference>
<evidence type="ECO:0000259" key="7">
    <source>
        <dbReference type="Pfam" id="PF18368"/>
    </source>
</evidence>
<dbReference type="SUPFAM" id="SSF49303">
    <property type="entry name" value="beta-Galactosidase/glucuronidase domain"/>
    <property type="match status" value="3"/>
</dbReference>
<evidence type="ECO:0000259" key="5">
    <source>
        <dbReference type="Pfam" id="PF02836"/>
    </source>
</evidence>
<evidence type="ECO:0000313" key="9">
    <source>
        <dbReference type="EMBL" id="QGY46803.1"/>
    </source>
</evidence>
<dbReference type="InterPro" id="IPR008979">
    <property type="entry name" value="Galactose-bd-like_sf"/>
</dbReference>
<dbReference type="GO" id="GO:0004553">
    <property type="term" value="F:hydrolase activity, hydrolyzing O-glycosyl compounds"/>
    <property type="evidence" value="ECO:0007669"/>
    <property type="project" value="InterPro"/>
</dbReference>
<keyword evidence="3" id="KW-0326">Glycosidase</keyword>
<dbReference type="Pfam" id="PF18368">
    <property type="entry name" value="Ig_GlcNase"/>
    <property type="match status" value="1"/>
</dbReference>
<gene>
    <name evidence="9" type="ORF">GM418_25040</name>
</gene>
<dbReference type="PANTHER" id="PTHR43536:SF1">
    <property type="entry name" value="MANNOSYLGLYCOPROTEIN ENDO-BETA-MANNOSIDASE"/>
    <property type="match status" value="1"/>
</dbReference>
<keyword evidence="10" id="KW-1185">Reference proteome</keyword>
<proteinExistence type="inferred from homology"/>
<protein>
    <submittedName>
        <fullName evidence="9">Glycoside hydrolase family 2</fullName>
    </submittedName>
</protein>
<dbReference type="InterPro" id="IPR006102">
    <property type="entry name" value="Ig-like_GH2"/>
</dbReference>
<dbReference type="InterPro" id="IPR013783">
    <property type="entry name" value="Ig-like_fold"/>
</dbReference>
<dbReference type="SUPFAM" id="SSF51445">
    <property type="entry name" value="(Trans)glycosidases"/>
    <property type="match status" value="1"/>
</dbReference>
<dbReference type="RefSeq" id="WP_158870057.1">
    <property type="nucleotide sequence ID" value="NZ_CP046401.1"/>
</dbReference>
<keyword evidence="2 9" id="KW-0378">Hydrolase</keyword>
<feature type="domain" description="Exo-beta-D-glucosaminidase Ig-fold" evidence="7">
    <location>
        <begin position="786"/>
        <end position="893"/>
    </location>
</feature>
<evidence type="ECO:0000256" key="2">
    <source>
        <dbReference type="ARBA" id="ARBA00022801"/>
    </source>
</evidence>
<dbReference type="Pfam" id="PF02836">
    <property type="entry name" value="Glyco_hydro_2_C"/>
    <property type="match status" value="1"/>
</dbReference>
<reference evidence="9 10" key="1">
    <citation type="submission" date="2019-11" db="EMBL/GenBank/DDBJ databases">
        <authorList>
            <person name="Zheng R.K."/>
            <person name="Sun C.M."/>
        </authorList>
    </citation>
    <scope>NUCLEOTIDE SEQUENCE [LARGE SCALE GENOMIC DNA]</scope>
    <source>
        <strain evidence="9 10">WC007</strain>
    </source>
</reference>
<feature type="domain" description="Mannosidase Ig/CBM-like" evidence="6">
    <location>
        <begin position="688"/>
        <end position="772"/>
    </location>
</feature>